<accession>A0A964BM84</accession>
<proteinExistence type="predicted"/>
<dbReference type="InterPro" id="IPR003848">
    <property type="entry name" value="DUF218"/>
</dbReference>
<protein>
    <submittedName>
        <fullName evidence="2">YdcF family protein</fullName>
    </submittedName>
</protein>
<dbReference type="AlphaFoldDB" id="A0A964BM84"/>
<name>A0A964BM84_9CYAN</name>
<comment type="caution">
    <text evidence="2">The sequence shown here is derived from an EMBL/GenBank/DDBJ whole genome shotgun (WGS) entry which is preliminary data.</text>
</comment>
<gene>
    <name evidence="2" type="ORF">I4641_01910</name>
</gene>
<organism evidence="2 3">
    <name type="scientific">Waterburya agarophytonicola KI4</name>
    <dbReference type="NCBI Taxonomy" id="2874699"/>
    <lineage>
        <taxon>Bacteria</taxon>
        <taxon>Bacillati</taxon>
        <taxon>Cyanobacteriota</taxon>
        <taxon>Cyanophyceae</taxon>
        <taxon>Pleurocapsales</taxon>
        <taxon>Hyellaceae</taxon>
        <taxon>Waterburya</taxon>
        <taxon>Waterburya agarophytonicola</taxon>
    </lineage>
</organism>
<dbReference type="Proteomes" id="UP000729733">
    <property type="component" value="Unassembled WGS sequence"/>
</dbReference>
<sequence length="237" mass="26911">MKKKFVKISFFAFLGFVSIALVTWKPLAISYGKWLAAGEENPKGDLSVLLSGSNERLETLIDLYNQGNVKGIYYAGGIDEKVPVLEGYRDIFAKYNLPSDRLYCGDLVESTFDEAQTFQRKLKDIKQPVNKIILVSDRYHLRRGVWSFEKVLGKDIEVTAYSTPSSPEIDDPHWWKHEPARKQVISETKKMAFYKLYYGLLGKGDLITHGDVNKITKGKISKGVEDPCQIVLPQLNN</sequence>
<dbReference type="Gene3D" id="3.40.50.620">
    <property type="entry name" value="HUPs"/>
    <property type="match status" value="1"/>
</dbReference>
<reference evidence="2" key="1">
    <citation type="journal article" date="2021" name="Antonie Van Leeuwenhoek">
        <title>Draft genome and description of Waterburya agarophytonicola gen. nov. sp. nov. (Pleurocapsales, Cyanobacteria): a seaweed symbiont.</title>
        <authorList>
            <person name="Bonthond G."/>
            <person name="Shalygin S."/>
            <person name="Bayer T."/>
            <person name="Weinberger F."/>
        </authorList>
    </citation>
    <scope>NUCLEOTIDE SEQUENCE</scope>
    <source>
        <strain evidence="2">KI4</strain>
    </source>
</reference>
<feature type="domain" description="DUF218" evidence="1">
    <location>
        <begin position="53"/>
        <end position="174"/>
    </location>
</feature>
<dbReference type="InterPro" id="IPR014729">
    <property type="entry name" value="Rossmann-like_a/b/a_fold"/>
</dbReference>
<evidence type="ECO:0000313" key="3">
    <source>
        <dbReference type="Proteomes" id="UP000729733"/>
    </source>
</evidence>
<dbReference type="Pfam" id="PF02698">
    <property type="entry name" value="DUF218"/>
    <property type="match status" value="1"/>
</dbReference>
<dbReference type="CDD" id="cd06259">
    <property type="entry name" value="YdcF-like"/>
    <property type="match status" value="1"/>
</dbReference>
<dbReference type="RefSeq" id="WP_229638734.1">
    <property type="nucleotide sequence ID" value="NZ_JADWDC010000003.1"/>
</dbReference>
<keyword evidence="3" id="KW-1185">Reference proteome</keyword>
<evidence type="ECO:0000259" key="1">
    <source>
        <dbReference type="Pfam" id="PF02698"/>
    </source>
</evidence>
<evidence type="ECO:0000313" key="2">
    <source>
        <dbReference type="EMBL" id="MCC0175734.1"/>
    </source>
</evidence>
<dbReference type="EMBL" id="JADWDC010000003">
    <property type="protein sequence ID" value="MCC0175734.1"/>
    <property type="molecule type" value="Genomic_DNA"/>
</dbReference>